<feature type="region of interest" description="Disordered" evidence="1">
    <location>
        <begin position="1"/>
        <end position="109"/>
    </location>
</feature>
<organism evidence="2 3">
    <name type="scientific">Pan troglodytes</name>
    <name type="common">Chimpanzee</name>
    <dbReference type="NCBI Taxonomy" id="9598"/>
    <lineage>
        <taxon>Eukaryota</taxon>
        <taxon>Metazoa</taxon>
        <taxon>Chordata</taxon>
        <taxon>Craniata</taxon>
        <taxon>Vertebrata</taxon>
        <taxon>Euteleostomi</taxon>
        <taxon>Mammalia</taxon>
        <taxon>Eutheria</taxon>
        <taxon>Euarchontoglires</taxon>
        <taxon>Primates</taxon>
        <taxon>Haplorrhini</taxon>
        <taxon>Catarrhini</taxon>
        <taxon>Hominidae</taxon>
        <taxon>Pan</taxon>
    </lineage>
</organism>
<feature type="compositionally biased region" description="Polar residues" evidence="1">
    <location>
        <begin position="91"/>
        <end position="102"/>
    </location>
</feature>
<name>A0A2J8JPW1_PANTR</name>
<protein>
    <submittedName>
        <fullName evidence="2">PER2 isoform 1</fullName>
    </submittedName>
</protein>
<dbReference type="Proteomes" id="UP000236370">
    <property type="component" value="Unassembled WGS sequence"/>
</dbReference>
<dbReference type="AlphaFoldDB" id="A0A2J8JPW1"/>
<evidence type="ECO:0000313" key="2">
    <source>
        <dbReference type="EMBL" id="PNI24801.1"/>
    </source>
</evidence>
<dbReference type="EMBL" id="NBAG03000434">
    <property type="protein sequence ID" value="PNI24801.1"/>
    <property type="molecule type" value="Genomic_DNA"/>
</dbReference>
<evidence type="ECO:0000256" key="1">
    <source>
        <dbReference type="SAM" id="MobiDB-lite"/>
    </source>
</evidence>
<feature type="compositionally biased region" description="Polar residues" evidence="1">
    <location>
        <begin position="35"/>
        <end position="56"/>
    </location>
</feature>
<proteinExistence type="predicted"/>
<feature type="non-terminal residue" evidence="2">
    <location>
        <position position="109"/>
    </location>
</feature>
<evidence type="ECO:0000313" key="3">
    <source>
        <dbReference type="Proteomes" id="UP000236370"/>
    </source>
</evidence>
<gene>
    <name evidence="2" type="ORF">CK820_G0045460</name>
</gene>
<accession>A0A2J8JPW1</accession>
<reference evidence="2 3" key="1">
    <citation type="submission" date="2017-12" db="EMBL/GenBank/DDBJ databases">
        <title>High-resolution comparative analysis of great ape genomes.</title>
        <authorList>
            <person name="Pollen A."/>
            <person name="Hastie A."/>
            <person name="Hormozdiari F."/>
            <person name="Dougherty M."/>
            <person name="Liu R."/>
            <person name="Chaisson M."/>
            <person name="Hoppe E."/>
            <person name="Hill C."/>
            <person name="Pang A."/>
            <person name="Hillier L."/>
            <person name="Baker C."/>
            <person name="Armstrong J."/>
            <person name="Shendure J."/>
            <person name="Paten B."/>
            <person name="Wilson R."/>
            <person name="Chao H."/>
            <person name="Schneider V."/>
            <person name="Ventura M."/>
            <person name="Kronenberg Z."/>
            <person name="Murali S."/>
            <person name="Gordon D."/>
            <person name="Cantsilieris S."/>
            <person name="Munson K."/>
            <person name="Nelson B."/>
            <person name="Raja A."/>
            <person name="Underwood J."/>
            <person name="Diekhans M."/>
            <person name="Fiddes I."/>
            <person name="Haussler D."/>
            <person name="Eichler E."/>
        </authorList>
    </citation>
    <scope>NUCLEOTIDE SEQUENCE [LARGE SCALE GENOMIC DNA]</scope>
    <source>
        <strain evidence="2">Yerkes chimp pedigree #C0471</strain>
    </source>
</reference>
<sequence length="109" mass="11589">MNGYAEFPPSPSNPTKEPVEPQPSQVPLQEDVDMSSGSSGHETNENCSTGRDSQGSDCDDSGKELGMLVEPPDARQSPDTFSLMMAKSEHNPSTSGCSSDQSSKVDTHK</sequence>
<comment type="caution">
    <text evidence="2">The sequence shown here is derived from an EMBL/GenBank/DDBJ whole genome shotgun (WGS) entry which is preliminary data.</text>
</comment>